<feature type="compositionally biased region" description="Polar residues" evidence="1">
    <location>
        <begin position="96"/>
        <end position="105"/>
    </location>
</feature>
<protein>
    <submittedName>
        <fullName evidence="2 3">Uncharacterized protein</fullName>
    </submittedName>
</protein>
<dbReference type="EMBL" id="ATLV01018205">
    <property type="status" value="NOT_ANNOTATED_CDS"/>
    <property type="molecule type" value="Genomic_DNA"/>
</dbReference>
<gene>
    <name evidence="2" type="ORF">ZHAS_00010522</name>
</gene>
<reference evidence="2 4" key="1">
    <citation type="journal article" date="2014" name="BMC Genomics">
        <title>Genome sequence of Anopheles sinensis provides insight into genetics basis of mosquito competence for malaria parasites.</title>
        <authorList>
            <person name="Zhou D."/>
            <person name="Zhang D."/>
            <person name="Ding G."/>
            <person name="Shi L."/>
            <person name="Hou Q."/>
            <person name="Ye Y."/>
            <person name="Xu Y."/>
            <person name="Zhou H."/>
            <person name="Xiong C."/>
            <person name="Li S."/>
            <person name="Yu J."/>
            <person name="Hong S."/>
            <person name="Yu X."/>
            <person name="Zou P."/>
            <person name="Chen C."/>
            <person name="Chang X."/>
            <person name="Wang W."/>
            <person name="Lv Y."/>
            <person name="Sun Y."/>
            <person name="Ma L."/>
            <person name="Shen B."/>
            <person name="Zhu C."/>
        </authorList>
    </citation>
    <scope>NUCLEOTIDE SEQUENCE [LARGE SCALE GENOMIC DNA]</scope>
</reference>
<feature type="region of interest" description="Disordered" evidence="1">
    <location>
        <begin position="86"/>
        <end position="105"/>
    </location>
</feature>
<dbReference type="VEuPathDB" id="VectorBase:ASIC010522"/>
<accession>A0A084VXT2</accession>
<dbReference type="EnsemblMetazoa" id="ASIC010522-RA">
    <property type="protein sequence ID" value="ASIC010522-PA"/>
    <property type="gene ID" value="ASIC010522"/>
</dbReference>
<organism evidence="2">
    <name type="scientific">Anopheles sinensis</name>
    <name type="common">Mosquito</name>
    <dbReference type="NCBI Taxonomy" id="74873"/>
    <lineage>
        <taxon>Eukaryota</taxon>
        <taxon>Metazoa</taxon>
        <taxon>Ecdysozoa</taxon>
        <taxon>Arthropoda</taxon>
        <taxon>Hexapoda</taxon>
        <taxon>Insecta</taxon>
        <taxon>Pterygota</taxon>
        <taxon>Neoptera</taxon>
        <taxon>Endopterygota</taxon>
        <taxon>Diptera</taxon>
        <taxon>Nematocera</taxon>
        <taxon>Culicoidea</taxon>
        <taxon>Culicidae</taxon>
        <taxon>Anophelinae</taxon>
        <taxon>Anopheles</taxon>
    </lineage>
</organism>
<feature type="region of interest" description="Disordered" evidence="1">
    <location>
        <begin position="1"/>
        <end position="26"/>
    </location>
</feature>
<reference evidence="3" key="2">
    <citation type="submission" date="2020-05" db="UniProtKB">
        <authorList>
            <consortium name="EnsemblMetazoa"/>
        </authorList>
    </citation>
    <scope>IDENTIFICATION</scope>
</reference>
<evidence type="ECO:0000313" key="3">
    <source>
        <dbReference type="EnsemblMetazoa" id="ASIC010522-PA"/>
    </source>
</evidence>
<dbReference type="AlphaFoldDB" id="A0A084VXT2"/>
<feature type="compositionally biased region" description="Basic and acidic residues" evidence="1">
    <location>
        <begin position="1"/>
        <end position="15"/>
    </location>
</feature>
<evidence type="ECO:0000256" key="1">
    <source>
        <dbReference type="SAM" id="MobiDB-lite"/>
    </source>
</evidence>
<evidence type="ECO:0000313" key="4">
    <source>
        <dbReference type="Proteomes" id="UP000030765"/>
    </source>
</evidence>
<proteinExistence type="predicted"/>
<keyword evidence="4" id="KW-1185">Reference proteome</keyword>
<evidence type="ECO:0000313" key="2">
    <source>
        <dbReference type="EMBL" id="KFB42776.1"/>
    </source>
</evidence>
<dbReference type="Proteomes" id="UP000030765">
    <property type="component" value="Unassembled WGS sequence"/>
</dbReference>
<sequence>MAHRAEANTNRREIEPLENSSPRPPHHVSCCVMSAVKLFSFETIRRRSDDNNHNDWSGLNPNRLRVSGTPVGLICGKIYLHSEQSHAVREAVRPNAPSSASNSED</sequence>
<name>A0A084VXT2_ANOSI</name>
<dbReference type="EMBL" id="KE525224">
    <property type="protein sequence ID" value="KFB42776.1"/>
    <property type="molecule type" value="Genomic_DNA"/>
</dbReference>